<evidence type="ECO:0000256" key="3">
    <source>
        <dbReference type="ARBA" id="ARBA00022516"/>
    </source>
</evidence>
<reference evidence="12 14" key="1">
    <citation type="submission" date="2014-04" db="EMBL/GenBank/DDBJ databases">
        <title>Genome study of Napier grass stunt phytoplasma.</title>
        <authorList>
            <person name="Kawicha P."/>
            <person name="Dickinson M."/>
            <person name="Hodgetts J."/>
        </authorList>
    </citation>
    <scope>NUCLEOTIDE SEQUENCE [LARGE SCALE GENOMIC DNA]</scope>
    <source>
        <strain evidence="12 14">NGS-S10</strain>
    </source>
</reference>
<evidence type="ECO:0000256" key="8">
    <source>
        <dbReference type="ARBA" id="ARBA00024069"/>
    </source>
</evidence>
<evidence type="ECO:0000313" key="11">
    <source>
        <dbReference type="EMBL" id="KXT29293.1"/>
    </source>
</evidence>
<evidence type="ECO:0000256" key="5">
    <source>
        <dbReference type="ARBA" id="ARBA00023098"/>
    </source>
</evidence>
<dbReference type="Proteomes" id="UP000249343">
    <property type="component" value="Unassembled WGS sequence"/>
</dbReference>
<protein>
    <recommendedName>
        <fullName evidence="8 10">Phosphate acyltransferase</fullName>
        <ecNumber evidence="8 10">2.3.1.274</ecNumber>
    </recommendedName>
    <alternativeName>
        <fullName evidence="10">Acyl-ACP phosphotransacylase</fullName>
    </alternativeName>
    <alternativeName>
        <fullName evidence="10">Acyl-[acyl-carrier-protein]--phosphate acyltransferase</fullName>
    </alternativeName>
    <alternativeName>
        <fullName evidence="10">Phosphate-acyl-ACP acyltransferase</fullName>
    </alternativeName>
</protein>
<dbReference type="Pfam" id="PF02504">
    <property type="entry name" value="FA_synthesis"/>
    <property type="match status" value="1"/>
</dbReference>
<comment type="function">
    <text evidence="10">Catalyzes the reversible formation of acyl-phosphate (acyl-PO(4)) from acyl-[acyl-carrier-protein] (acyl-ACP). This enzyme utilizes acyl-ACP as fatty acyl donor, but not acyl-CoA.</text>
</comment>
<keyword evidence="6 10" id="KW-0594">Phospholipid biosynthesis</keyword>
<dbReference type="UniPathway" id="UPA00085"/>
<dbReference type="PANTHER" id="PTHR30100:SF1">
    <property type="entry name" value="PHOSPHATE ACYLTRANSFERASE"/>
    <property type="match status" value="1"/>
</dbReference>
<proteinExistence type="inferred from homology"/>
<dbReference type="EMBL" id="JHUK01000005">
    <property type="protein sequence ID" value="RAM57671.1"/>
    <property type="molecule type" value="Genomic_DNA"/>
</dbReference>
<evidence type="ECO:0000256" key="7">
    <source>
        <dbReference type="ARBA" id="ARBA00023264"/>
    </source>
</evidence>
<sequence>MIKLAIDAMGGDLAPEVVVKGVCKALKEEKLINIFLYGDQKKINYILNHMHPEELPKEITKKLFIIHTDYSLKMDIKNIREELRDNPHHSMFLALQAAKKNKVEGVISAGPTQALVLSSYLIIGTINYLNRIALAPIFCSLKNNKKKIILDAGANIDIQPKKMVDFAICASVLAKELFKISKPMVKLLNIGKESMKGRNFEKETFNLLNKEKSIFFGGNEEPNNVLNSEADILLSDGFTTNILLKSYEGAIETLTHSFKEILSENFFKRIISGFLFKKKIKEFKKKIDNKELGGAILLGLKKTVIKVHGNTDAYSFYKSILQAKSLIEKNIFIKINERLNNNE</sequence>
<dbReference type="Proteomes" id="UP000070069">
    <property type="component" value="Unassembled WGS sequence"/>
</dbReference>
<dbReference type="GO" id="GO:0008654">
    <property type="term" value="P:phospholipid biosynthetic process"/>
    <property type="evidence" value="ECO:0007669"/>
    <property type="project" value="UniProtKB-KW"/>
</dbReference>
<dbReference type="PANTHER" id="PTHR30100">
    <property type="entry name" value="FATTY ACID/PHOSPHOLIPID SYNTHESIS PROTEIN PLSX"/>
    <property type="match status" value="1"/>
</dbReference>
<gene>
    <name evidence="10 11" type="primary">plsX</name>
    <name evidence="11" type="ORF">AXA84_0187</name>
    <name evidence="12" type="ORF">DH96_02135</name>
</gene>
<dbReference type="GO" id="GO:0005737">
    <property type="term" value="C:cytoplasm"/>
    <property type="evidence" value="ECO:0007669"/>
    <property type="project" value="UniProtKB-SubCell"/>
</dbReference>
<dbReference type="GO" id="GO:0006633">
    <property type="term" value="P:fatty acid biosynthetic process"/>
    <property type="evidence" value="ECO:0007669"/>
    <property type="project" value="UniProtKB-UniRule"/>
</dbReference>
<dbReference type="HAMAP" id="MF_00019">
    <property type="entry name" value="PlsX"/>
    <property type="match status" value="1"/>
</dbReference>
<dbReference type="AlphaFoldDB" id="A0A139JQP5"/>
<evidence type="ECO:0000313" key="13">
    <source>
        <dbReference type="Proteomes" id="UP000070069"/>
    </source>
</evidence>
<dbReference type="PIRSF" id="PIRSF002465">
    <property type="entry name" value="Phsphlp_syn_PlsX"/>
    <property type="match status" value="1"/>
</dbReference>
<evidence type="ECO:0000256" key="6">
    <source>
        <dbReference type="ARBA" id="ARBA00023209"/>
    </source>
</evidence>
<keyword evidence="5 10" id="KW-0443">Lipid metabolism</keyword>
<evidence type="ECO:0000256" key="2">
    <source>
        <dbReference type="ARBA" id="ARBA00022490"/>
    </source>
</evidence>
<evidence type="ECO:0000313" key="12">
    <source>
        <dbReference type="EMBL" id="RAM57671.1"/>
    </source>
</evidence>
<dbReference type="EC" id="2.3.1.274" evidence="8 10"/>
<dbReference type="InterPro" id="IPR003664">
    <property type="entry name" value="FA_synthesis"/>
</dbReference>
<dbReference type="GO" id="GO:0043811">
    <property type="term" value="F:phosphate:acyl-[acyl carrier protein] acyltransferase activity"/>
    <property type="evidence" value="ECO:0007669"/>
    <property type="project" value="UniProtKB-UniRule"/>
</dbReference>
<comment type="similarity">
    <text evidence="10">Belongs to the PlsX family.</text>
</comment>
<dbReference type="NCBIfam" id="TIGR00182">
    <property type="entry name" value="plsX"/>
    <property type="match status" value="1"/>
</dbReference>
<keyword evidence="4 10" id="KW-0808">Transferase</keyword>
<dbReference type="InterPro" id="IPR012281">
    <property type="entry name" value="Phospholipid_synth_PlsX-like"/>
</dbReference>
<evidence type="ECO:0000256" key="1">
    <source>
        <dbReference type="ARBA" id="ARBA00001232"/>
    </source>
</evidence>
<keyword evidence="7 10" id="KW-1208">Phospholipid metabolism</keyword>
<dbReference type="RefSeq" id="WP_066540201.1">
    <property type="nucleotide sequence ID" value="NZ_JHUK01000005.1"/>
</dbReference>
<evidence type="ECO:0000313" key="14">
    <source>
        <dbReference type="Proteomes" id="UP000249343"/>
    </source>
</evidence>
<dbReference type="PATRIC" id="fig|203274.3.peg.344"/>
<dbReference type="EMBL" id="LTBM01000003">
    <property type="protein sequence ID" value="KXT29293.1"/>
    <property type="molecule type" value="Genomic_DNA"/>
</dbReference>
<dbReference type="SUPFAM" id="SSF53659">
    <property type="entry name" value="Isocitrate/Isopropylmalate dehydrogenase-like"/>
    <property type="match status" value="1"/>
</dbReference>
<comment type="caution">
    <text evidence="11">The sequence shown here is derived from an EMBL/GenBank/DDBJ whole genome shotgun (WGS) entry which is preliminary data.</text>
</comment>
<dbReference type="Gene3D" id="3.40.718.10">
    <property type="entry name" value="Isopropylmalate Dehydrogenase"/>
    <property type="match status" value="1"/>
</dbReference>
<keyword evidence="14" id="KW-1185">Reference proteome</keyword>
<evidence type="ECO:0000256" key="9">
    <source>
        <dbReference type="ARBA" id="ARBA00046608"/>
    </source>
</evidence>
<comment type="catalytic activity">
    <reaction evidence="1 10">
        <text>a fatty acyl-[ACP] + phosphate = an acyl phosphate + holo-[ACP]</text>
        <dbReference type="Rhea" id="RHEA:42292"/>
        <dbReference type="Rhea" id="RHEA-COMP:9685"/>
        <dbReference type="Rhea" id="RHEA-COMP:14125"/>
        <dbReference type="ChEBI" id="CHEBI:43474"/>
        <dbReference type="ChEBI" id="CHEBI:59918"/>
        <dbReference type="ChEBI" id="CHEBI:64479"/>
        <dbReference type="ChEBI" id="CHEBI:138651"/>
        <dbReference type="EC" id="2.3.1.274"/>
    </reaction>
</comment>
<comment type="subunit">
    <text evidence="9 10">Homodimer. Probably interacts with PlsY.</text>
</comment>
<evidence type="ECO:0000256" key="4">
    <source>
        <dbReference type="ARBA" id="ARBA00022679"/>
    </source>
</evidence>
<keyword evidence="3 10" id="KW-0444">Lipid biosynthesis</keyword>
<evidence type="ECO:0000256" key="10">
    <source>
        <dbReference type="HAMAP-Rule" id="MF_00019"/>
    </source>
</evidence>
<reference evidence="11 13" key="2">
    <citation type="submission" date="2016-02" db="EMBL/GenBank/DDBJ databases">
        <title>A draft genome sequence of Candidatus Phytoplasma oryzae strain Mbita1, the causative agent of Napier Grass stunt disease in Kenya.</title>
        <authorList>
            <person name="Fischer A."/>
            <person name="Santa-Cruz I."/>
            <person name="Wambua L."/>
            <person name="Olds C."/>
            <person name="Midega C."/>
            <person name="Dickinson M."/>
            <person name="Kawicha P."/>
            <person name="Khan Z."/>
            <person name="Masiga D."/>
            <person name="Jores J."/>
            <person name="Bernd S."/>
        </authorList>
    </citation>
    <scope>NUCLEOTIDE SEQUENCE [LARGE SCALE GENOMIC DNA]</scope>
    <source>
        <strain evidence="11">Mbita1</strain>
    </source>
</reference>
<accession>A0A139JQP5</accession>
<keyword evidence="12" id="KW-0012">Acyltransferase</keyword>
<name>A0A139JQP5_9MOLU</name>
<comment type="pathway">
    <text evidence="10">Lipid metabolism; phospholipid metabolism.</text>
</comment>
<comment type="subcellular location">
    <subcellularLocation>
        <location evidence="10">Cytoplasm</location>
    </subcellularLocation>
    <text evidence="10">Associated with the membrane possibly through PlsY.</text>
</comment>
<keyword evidence="2 10" id="KW-0963">Cytoplasm</keyword>
<organism evidence="11 13">
    <name type="scientific">Candidatus Phytoplasma oryzae</name>
    <dbReference type="NCBI Taxonomy" id="203274"/>
    <lineage>
        <taxon>Bacteria</taxon>
        <taxon>Bacillati</taxon>
        <taxon>Mycoplasmatota</taxon>
        <taxon>Mollicutes</taxon>
        <taxon>Acholeplasmatales</taxon>
        <taxon>Acholeplasmataceae</taxon>
        <taxon>Candidatus Phytoplasma</taxon>
        <taxon>16SrXI (Rice yellow dwarf group)</taxon>
    </lineage>
</organism>
<dbReference type="OrthoDB" id="9806408at2"/>